<feature type="compositionally biased region" description="Basic and acidic residues" evidence="1">
    <location>
        <begin position="99"/>
        <end position="118"/>
    </location>
</feature>
<dbReference type="EMBL" id="FNES01000014">
    <property type="protein sequence ID" value="SDK31338.1"/>
    <property type="molecule type" value="Genomic_DNA"/>
</dbReference>
<evidence type="ECO:0000313" key="2">
    <source>
        <dbReference type="EMBL" id="SDK31338.1"/>
    </source>
</evidence>
<feature type="region of interest" description="Disordered" evidence="1">
    <location>
        <begin position="78"/>
        <end position="119"/>
    </location>
</feature>
<keyword evidence="3" id="KW-1185">Reference proteome</keyword>
<dbReference type="STRING" id="376427.SAMN04487954_114104"/>
<protein>
    <submittedName>
        <fullName evidence="2">Uncharacterized protein</fullName>
    </submittedName>
</protein>
<dbReference type="RefSeq" id="WP_143005121.1">
    <property type="nucleotide sequence ID" value="NZ_FNES01000014.1"/>
</dbReference>
<sequence>MAASRRAILGAIQAESRERRGPVPIHLVAIAVNAGSERDQQDVERKLKGLRSAGLIALRQDLRGSGLVLTDAGRVELEQPDAPGSAKPAATPAPPPDPEPTHEPEPEPEPEPPHEPARCDCGATLTAEEVNYATQCERCTRWGHDPECYALLCDLGGLVAERLAAAREAGDLAEAYRLKGLAVRVLQATGGPRA</sequence>
<organism evidence="2 3">
    <name type="scientific">Billgrantia gudaonensis</name>
    <dbReference type="NCBI Taxonomy" id="376427"/>
    <lineage>
        <taxon>Bacteria</taxon>
        <taxon>Pseudomonadati</taxon>
        <taxon>Pseudomonadota</taxon>
        <taxon>Gammaproteobacteria</taxon>
        <taxon>Oceanospirillales</taxon>
        <taxon>Halomonadaceae</taxon>
        <taxon>Billgrantia</taxon>
    </lineage>
</organism>
<name>A0A1G9AVT3_9GAMM</name>
<reference evidence="2 3" key="1">
    <citation type="submission" date="2016-10" db="EMBL/GenBank/DDBJ databases">
        <authorList>
            <person name="de Groot N.N."/>
        </authorList>
    </citation>
    <scope>NUCLEOTIDE SEQUENCE [LARGE SCALE GENOMIC DNA]</scope>
    <source>
        <strain evidence="2 3">CGMCC 1.6133</strain>
    </source>
</reference>
<proteinExistence type="predicted"/>
<accession>A0A1G9AVT3</accession>
<evidence type="ECO:0000313" key="3">
    <source>
        <dbReference type="Proteomes" id="UP000198525"/>
    </source>
</evidence>
<dbReference type="Proteomes" id="UP000198525">
    <property type="component" value="Unassembled WGS sequence"/>
</dbReference>
<gene>
    <name evidence="2" type="ORF">SAMN04487954_114104</name>
</gene>
<dbReference type="AlphaFoldDB" id="A0A1G9AVT3"/>
<evidence type="ECO:0000256" key="1">
    <source>
        <dbReference type="SAM" id="MobiDB-lite"/>
    </source>
</evidence>
<dbReference type="OrthoDB" id="6184332at2"/>